<dbReference type="EMBL" id="CAJNIZ010028446">
    <property type="protein sequence ID" value="CAE7508215.1"/>
    <property type="molecule type" value="Genomic_DNA"/>
</dbReference>
<evidence type="ECO:0000313" key="1">
    <source>
        <dbReference type="EMBL" id="CAE7508215.1"/>
    </source>
</evidence>
<evidence type="ECO:0000313" key="2">
    <source>
        <dbReference type="Proteomes" id="UP000649617"/>
    </source>
</evidence>
<gene>
    <name evidence="1" type="ORF">SPIL2461_LOCUS13191</name>
</gene>
<protein>
    <recommendedName>
        <fullName evidence="3">Endonuclease/exonuclease/phosphatase domain-containing protein</fullName>
    </recommendedName>
</protein>
<evidence type="ECO:0008006" key="3">
    <source>
        <dbReference type="Google" id="ProtNLM"/>
    </source>
</evidence>
<name>A0A812T391_SYMPI</name>
<dbReference type="Gene3D" id="3.60.10.10">
    <property type="entry name" value="Endonuclease/exonuclease/phosphatase"/>
    <property type="match status" value="1"/>
</dbReference>
<organism evidence="1 2">
    <name type="scientific">Symbiodinium pilosum</name>
    <name type="common">Dinoflagellate</name>
    <dbReference type="NCBI Taxonomy" id="2952"/>
    <lineage>
        <taxon>Eukaryota</taxon>
        <taxon>Sar</taxon>
        <taxon>Alveolata</taxon>
        <taxon>Dinophyceae</taxon>
        <taxon>Suessiales</taxon>
        <taxon>Symbiodiniaceae</taxon>
        <taxon>Symbiodinium</taxon>
    </lineage>
</organism>
<sequence>MHIDHKPYNAISKVLTSGLEASEKLMAAKIEYARVLREVLCKALGWELTKHDTVIFIQGDLNSRTVFDDNGAGSQAKDVLLEVLHDPQLMAAIASDLRLPQGRWHEVVPFTGVNEMPVTYKVDPKMCIAKKVTVGDILNRVHDPAQPAPDSRDPTRQLASVHRREFGHEWGLKKDPAKVKPTHFPAFTERVIYWAPDSLAGQISFVLPDGGYEIVGHIDGSDHRPVRLEALMVLGPGHRTFETLPPADSPEVKDLTQKLTSRRFLDKLICMSERGSDDSSDDAMGGRASEWYEVGI</sequence>
<comment type="caution">
    <text evidence="1">The sequence shown here is derived from an EMBL/GenBank/DDBJ whole genome shotgun (WGS) entry which is preliminary data.</text>
</comment>
<proteinExistence type="predicted"/>
<dbReference type="InterPro" id="IPR036691">
    <property type="entry name" value="Endo/exonu/phosph_ase_sf"/>
</dbReference>
<keyword evidence="2" id="KW-1185">Reference proteome</keyword>
<dbReference type="OrthoDB" id="441425at2759"/>
<dbReference type="Proteomes" id="UP000649617">
    <property type="component" value="Unassembled WGS sequence"/>
</dbReference>
<accession>A0A812T391</accession>
<dbReference type="AlphaFoldDB" id="A0A812T391"/>
<reference evidence="1" key="1">
    <citation type="submission" date="2021-02" db="EMBL/GenBank/DDBJ databases">
        <authorList>
            <person name="Dougan E. K."/>
            <person name="Rhodes N."/>
            <person name="Thang M."/>
            <person name="Chan C."/>
        </authorList>
    </citation>
    <scope>NUCLEOTIDE SEQUENCE</scope>
</reference>